<dbReference type="RefSeq" id="XP_009172072.1">
    <property type="nucleotide sequence ID" value="XM_009173808.1"/>
</dbReference>
<dbReference type="GeneID" id="20322280"/>
<reference evidence="7 8" key="1">
    <citation type="submission" date="2013-11" db="EMBL/GenBank/DDBJ databases">
        <title>Opisthorchis viverrini - life in the bile duct.</title>
        <authorList>
            <person name="Young N.D."/>
            <person name="Nagarajan N."/>
            <person name="Lin S.J."/>
            <person name="Korhonen P.K."/>
            <person name="Jex A.R."/>
            <person name="Hall R.S."/>
            <person name="Safavi-Hemami H."/>
            <person name="Kaewkong W."/>
            <person name="Bertrand D."/>
            <person name="Gao S."/>
            <person name="Seet Q."/>
            <person name="Wongkham S."/>
            <person name="Teh B.T."/>
            <person name="Wongkham C."/>
            <person name="Intapan P.M."/>
            <person name="Maleewong W."/>
            <person name="Yang X."/>
            <person name="Hu M."/>
            <person name="Wang Z."/>
            <person name="Hofmann A."/>
            <person name="Sternberg P.W."/>
            <person name="Tan P."/>
            <person name="Wang J."/>
            <person name="Gasser R.B."/>
        </authorList>
    </citation>
    <scope>NUCLEOTIDE SEQUENCE [LARGE SCALE GENOMIC DNA]</scope>
</reference>
<evidence type="ECO:0000256" key="6">
    <source>
        <dbReference type="ARBA" id="ARBA00023180"/>
    </source>
</evidence>
<name>A0A074ZAQ2_OPIVI</name>
<dbReference type="CTD" id="20322280"/>
<keyword evidence="2" id="KW-0812">Transmembrane</keyword>
<dbReference type="KEGG" id="ovi:T265_08101"/>
<comment type="subcellular location">
    <subcellularLocation>
        <location evidence="1">Membrane</location>
        <topology evidence="1">Single-pass type II membrane protein</topology>
    </subcellularLocation>
</comment>
<dbReference type="PANTHER" id="PTHR12270:SF25">
    <property type="entry name" value="GLYCOSYLTRANSFERASE-LIKE PROTEIN LARGE"/>
    <property type="match status" value="1"/>
</dbReference>
<keyword evidence="8" id="KW-1185">Reference proteome</keyword>
<gene>
    <name evidence="7" type="ORF">T265_08101</name>
</gene>
<dbReference type="EMBL" id="KL596820">
    <property type="protein sequence ID" value="KER24163.1"/>
    <property type="molecule type" value="Genomic_DNA"/>
</dbReference>
<proteinExistence type="predicted"/>
<dbReference type="PANTHER" id="PTHR12270">
    <property type="entry name" value="GLYCOSYLTRANSFERASE-RELATED"/>
    <property type="match status" value="1"/>
</dbReference>
<dbReference type="InterPro" id="IPR051292">
    <property type="entry name" value="Xyl/GlcA_transferase"/>
</dbReference>
<keyword evidence="3" id="KW-0735">Signal-anchor</keyword>
<evidence type="ECO:0000256" key="5">
    <source>
        <dbReference type="ARBA" id="ARBA00023136"/>
    </source>
</evidence>
<keyword evidence="4" id="KW-1133">Transmembrane helix</keyword>
<dbReference type="OrthoDB" id="6238971at2759"/>
<sequence>MNKRAGYTAALLILTVCAVLLFQSRGPIITLRKESRFNWKVGPLTSKVQSNDTIHITQFIRGTRAALRAITMLKSLLYFQNRFHSNTSNCAPFEPFGNSSCAEKIHPPQNIIHMHLVCDRNLWTMLESQLQNCSLPYLKCSFYDVESYVNFAQRIPNGHITGPTPVAKLWIPYILPPWVIKTIVPDSDMLWNENPLMLWKIFEQFNPTQMIELAWEQQSYDPLCSEDQIKPLPEVYSFLIRMKPDWYYRIPCEWNTQVYSAVAVHCCPIIWPDRRPDVSHRCFDVADNKSFVIGALVHYDTPLKPEEPGWENSVVAGTPRSGDVLTIDQLRSRFLDVYTRFQRIPMSCFA</sequence>
<evidence type="ECO:0000256" key="4">
    <source>
        <dbReference type="ARBA" id="ARBA00022989"/>
    </source>
</evidence>
<dbReference type="GO" id="GO:0035269">
    <property type="term" value="P:protein O-linked glycosylation via mannose"/>
    <property type="evidence" value="ECO:0007669"/>
    <property type="project" value="TreeGrafter"/>
</dbReference>
<keyword evidence="5" id="KW-0472">Membrane</keyword>
<dbReference type="Proteomes" id="UP000054324">
    <property type="component" value="Unassembled WGS sequence"/>
</dbReference>
<evidence type="ECO:0000313" key="7">
    <source>
        <dbReference type="EMBL" id="KER24163.1"/>
    </source>
</evidence>
<evidence type="ECO:0000256" key="2">
    <source>
        <dbReference type="ARBA" id="ARBA00022692"/>
    </source>
</evidence>
<organism evidence="7 8">
    <name type="scientific">Opisthorchis viverrini</name>
    <name type="common">Southeast Asian liver fluke</name>
    <dbReference type="NCBI Taxonomy" id="6198"/>
    <lineage>
        <taxon>Eukaryota</taxon>
        <taxon>Metazoa</taxon>
        <taxon>Spiralia</taxon>
        <taxon>Lophotrochozoa</taxon>
        <taxon>Platyhelminthes</taxon>
        <taxon>Trematoda</taxon>
        <taxon>Digenea</taxon>
        <taxon>Opisthorchiida</taxon>
        <taxon>Opisthorchiata</taxon>
        <taxon>Opisthorchiidae</taxon>
        <taxon>Opisthorchis</taxon>
    </lineage>
</organism>
<protein>
    <submittedName>
        <fullName evidence="7">Uncharacterized protein</fullName>
    </submittedName>
</protein>
<dbReference type="GO" id="GO:0015020">
    <property type="term" value="F:glucuronosyltransferase activity"/>
    <property type="evidence" value="ECO:0007669"/>
    <property type="project" value="TreeGrafter"/>
</dbReference>
<evidence type="ECO:0000256" key="1">
    <source>
        <dbReference type="ARBA" id="ARBA00004606"/>
    </source>
</evidence>
<dbReference type="GO" id="GO:0016020">
    <property type="term" value="C:membrane"/>
    <property type="evidence" value="ECO:0007669"/>
    <property type="project" value="UniProtKB-SubCell"/>
</dbReference>
<accession>A0A074ZAQ2</accession>
<evidence type="ECO:0000256" key="3">
    <source>
        <dbReference type="ARBA" id="ARBA00022968"/>
    </source>
</evidence>
<dbReference type="AlphaFoldDB" id="A0A074ZAQ2"/>
<keyword evidence="6" id="KW-0325">Glycoprotein</keyword>
<dbReference type="GO" id="GO:0042285">
    <property type="term" value="F:xylosyltransferase activity"/>
    <property type="evidence" value="ECO:0007669"/>
    <property type="project" value="TreeGrafter"/>
</dbReference>
<evidence type="ECO:0000313" key="8">
    <source>
        <dbReference type="Proteomes" id="UP000054324"/>
    </source>
</evidence>